<feature type="transmembrane region" description="Helical" evidence="5">
    <location>
        <begin position="225"/>
        <end position="248"/>
    </location>
</feature>
<feature type="transmembrane region" description="Helical" evidence="5">
    <location>
        <begin position="184"/>
        <end position="204"/>
    </location>
</feature>
<feature type="signal peptide" evidence="6">
    <location>
        <begin position="1"/>
        <end position="25"/>
    </location>
</feature>
<dbReference type="Pfam" id="PF00002">
    <property type="entry name" value="7tm_2"/>
    <property type="match status" value="1"/>
</dbReference>
<dbReference type="Proteomes" id="UP000663880">
    <property type="component" value="Unassembled WGS sequence"/>
</dbReference>
<evidence type="ECO:0000313" key="9">
    <source>
        <dbReference type="Proteomes" id="UP000663880"/>
    </source>
</evidence>
<keyword evidence="6" id="KW-0732">Signal</keyword>
<dbReference type="PROSITE" id="PS50261">
    <property type="entry name" value="G_PROTEIN_RECEP_F2_4"/>
    <property type="match status" value="1"/>
</dbReference>
<dbReference type="AlphaFoldDB" id="A0A821TEF9"/>
<dbReference type="Gene3D" id="1.20.1070.10">
    <property type="entry name" value="Rhodopsin 7-helix transmembrane proteins"/>
    <property type="match status" value="1"/>
</dbReference>
<keyword evidence="4 5" id="KW-0472">Membrane</keyword>
<evidence type="ECO:0000256" key="3">
    <source>
        <dbReference type="ARBA" id="ARBA00022989"/>
    </source>
</evidence>
<dbReference type="GO" id="GO:0005886">
    <property type="term" value="C:plasma membrane"/>
    <property type="evidence" value="ECO:0007669"/>
    <property type="project" value="TreeGrafter"/>
</dbReference>
<evidence type="ECO:0000256" key="4">
    <source>
        <dbReference type="ARBA" id="ARBA00023136"/>
    </source>
</evidence>
<organism evidence="8 9">
    <name type="scientific">Pieris macdunnoughi</name>
    <dbReference type="NCBI Taxonomy" id="345717"/>
    <lineage>
        <taxon>Eukaryota</taxon>
        <taxon>Metazoa</taxon>
        <taxon>Ecdysozoa</taxon>
        <taxon>Arthropoda</taxon>
        <taxon>Hexapoda</taxon>
        <taxon>Insecta</taxon>
        <taxon>Pterygota</taxon>
        <taxon>Neoptera</taxon>
        <taxon>Endopterygota</taxon>
        <taxon>Lepidoptera</taxon>
        <taxon>Glossata</taxon>
        <taxon>Ditrysia</taxon>
        <taxon>Papilionoidea</taxon>
        <taxon>Pieridae</taxon>
        <taxon>Pierinae</taxon>
        <taxon>Pieris</taxon>
    </lineage>
</organism>
<feature type="domain" description="G-protein coupled receptors family 2 profile 2" evidence="7">
    <location>
        <begin position="117"/>
        <end position="367"/>
    </location>
</feature>
<dbReference type="InterPro" id="IPR051384">
    <property type="entry name" value="Mth_GPCR"/>
</dbReference>
<dbReference type="PANTHER" id="PTHR47154">
    <property type="entry name" value="G-PROTEIN COUPLED RECEPTOR MTH-RELATED"/>
    <property type="match status" value="1"/>
</dbReference>
<evidence type="ECO:0000256" key="1">
    <source>
        <dbReference type="ARBA" id="ARBA00004141"/>
    </source>
</evidence>
<dbReference type="SUPFAM" id="SSF81321">
    <property type="entry name" value="Family A G protein-coupled receptor-like"/>
    <property type="match status" value="1"/>
</dbReference>
<feature type="transmembrane region" description="Helical" evidence="5">
    <location>
        <begin position="317"/>
        <end position="337"/>
    </location>
</feature>
<feature type="chain" id="PRO_5032853634" description="G-protein coupled receptors family 2 profile 2 domain-containing protein" evidence="6">
    <location>
        <begin position="26"/>
        <end position="412"/>
    </location>
</feature>
<feature type="transmembrane region" description="Helical" evidence="5">
    <location>
        <begin position="343"/>
        <end position="366"/>
    </location>
</feature>
<evidence type="ECO:0000313" key="8">
    <source>
        <dbReference type="EMBL" id="CAF4869100.1"/>
    </source>
</evidence>
<evidence type="ECO:0000256" key="2">
    <source>
        <dbReference type="ARBA" id="ARBA00022692"/>
    </source>
</evidence>
<evidence type="ECO:0000256" key="6">
    <source>
        <dbReference type="SAM" id="SignalP"/>
    </source>
</evidence>
<name>A0A821TEF9_9NEOP</name>
<reference evidence="8" key="1">
    <citation type="submission" date="2021-02" db="EMBL/GenBank/DDBJ databases">
        <authorList>
            <person name="Steward A R."/>
        </authorList>
    </citation>
    <scope>NUCLEOTIDE SEQUENCE</scope>
</reference>
<dbReference type="InterPro" id="IPR000832">
    <property type="entry name" value="GPCR_2_secretin-like"/>
</dbReference>
<keyword evidence="9" id="KW-1185">Reference proteome</keyword>
<feature type="transmembrane region" description="Helical" evidence="5">
    <location>
        <begin position="123"/>
        <end position="142"/>
    </location>
</feature>
<evidence type="ECO:0000259" key="7">
    <source>
        <dbReference type="PROSITE" id="PS50261"/>
    </source>
</evidence>
<dbReference type="InterPro" id="IPR017981">
    <property type="entry name" value="GPCR_2-like_7TM"/>
</dbReference>
<dbReference type="GO" id="GO:0007166">
    <property type="term" value="P:cell surface receptor signaling pathway"/>
    <property type="evidence" value="ECO:0007669"/>
    <property type="project" value="InterPro"/>
</dbReference>
<evidence type="ECO:0000256" key="5">
    <source>
        <dbReference type="SAM" id="Phobius"/>
    </source>
</evidence>
<accession>A0A821TEF9</accession>
<protein>
    <recommendedName>
        <fullName evidence="7">G-protein coupled receptors family 2 profile 2 domain-containing protein</fullName>
    </recommendedName>
</protein>
<dbReference type="GO" id="GO:0008528">
    <property type="term" value="F:G protein-coupled peptide receptor activity"/>
    <property type="evidence" value="ECO:0007669"/>
    <property type="project" value="TreeGrafter"/>
</dbReference>
<keyword evidence="2 5" id="KW-0812">Transmembrane</keyword>
<keyword evidence="3 5" id="KW-1133">Transmembrane helix</keyword>
<gene>
    <name evidence="8" type="ORF">PMACD_LOCUS8599</name>
</gene>
<dbReference type="PANTHER" id="PTHR47154:SF2">
    <property type="entry name" value="G-PROTEIN COUPLED RECEPTOR MTH-RELATED"/>
    <property type="match status" value="1"/>
</dbReference>
<feature type="transmembrane region" description="Helical" evidence="5">
    <location>
        <begin position="273"/>
        <end position="297"/>
    </location>
</feature>
<proteinExistence type="predicted"/>
<sequence length="412" mass="46775">MIVSITSDFKTIILFVLLGCGITLGLKQCCPDNVIMRSGGYCRTTRVNMNCTLGHMLLKDVIVNGTSLSTMDSPGYAFTDDPDRYCLSQMYRNQSSPLLGTIPVAVMCYEEIKPSNDIETSGILTLVSVVFLLATSAVYIYLPQLRDLQGICYICMCMSMALGFLSLGIMQISPGFMGDMCTVTGFLVYFWMMATFFWMNVISINMYRTVQDATYLKKTERKQCLIYNSYAWGCTLAFLVIALTTNFVEGNHYKPGIGQGSCWFNGRAETWLYFYGPVAILIAINIVLFILSSYTLWTHNKKYEVNKLNYLKRKFLVSLKLFLVMGINWIFEIASFAHGEKHILWKIMDTFNCLQGIVIFLILVILRRRAMRGLAEEGFCLFITRPLANKLSPDDDADEEQMLDDTVEVRLN</sequence>
<dbReference type="OrthoDB" id="6082634at2759"/>
<comment type="caution">
    <text evidence="8">The sequence shown here is derived from an EMBL/GenBank/DDBJ whole genome shotgun (WGS) entry which is preliminary data.</text>
</comment>
<dbReference type="EMBL" id="CAJOBZ010000022">
    <property type="protein sequence ID" value="CAF4869100.1"/>
    <property type="molecule type" value="Genomic_DNA"/>
</dbReference>
<dbReference type="CDD" id="cd15039">
    <property type="entry name" value="7tmB3_Methuselah-like"/>
    <property type="match status" value="1"/>
</dbReference>
<feature type="transmembrane region" description="Helical" evidence="5">
    <location>
        <begin position="151"/>
        <end position="172"/>
    </location>
</feature>
<comment type="subcellular location">
    <subcellularLocation>
        <location evidence="1">Membrane</location>
        <topology evidence="1">Multi-pass membrane protein</topology>
    </subcellularLocation>
</comment>